<organism evidence="2 3">
    <name type="scientific">Apodospora peruviana</name>
    <dbReference type="NCBI Taxonomy" id="516989"/>
    <lineage>
        <taxon>Eukaryota</taxon>
        <taxon>Fungi</taxon>
        <taxon>Dikarya</taxon>
        <taxon>Ascomycota</taxon>
        <taxon>Pezizomycotina</taxon>
        <taxon>Sordariomycetes</taxon>
        <taxon>Sordariomycetidae</taxon>
        <taxon>Sordariales</taxon>
        <taxon>Lasiosphaeriaceae</taxon>
        <taxon>Apodospora</taxon>
    </lineage>
</organism>
<reference evidence="2" key="2">
    <citation type="submission" date="2023-06" db="EMBL/GenBank/DDBJ databases">
        <authorList>
            <consortium name="Lawrence Berkeley National Laboratory"/>
            <person name="Haridas S."/>
            <person name="Hensen N."/>
            <person name="Bonometti L."/>
            <person name="Westerberg I."/>
            <person name="Brannstrom I.O."/>
            <person name="Guillou S."/>
            <person name="Cros-Aarteil S."/>
            <person name="Calhoun S."/>
            <person name="Kuo A."/>
            <person name="Mondo S."/>
            <person name="Pangilinan J."/>
            <person name="Riley R."/>
            <person name="Labutti K."/>
            <person name="Andreopoulos B."/>
            <person name="Lipzen A."/>
            <person name="Chen C."/>
            <person name="Yanf M."/>
            <person name="Daum C."/>
            <person name="Ng V."/>
            <person name="Clum A."/>
            <person name="Steindorff A."/>
            <person name="Ohm R."/>
            <person name="Martin F."/>
            <person name="Silar P."/>
            <person name="Natvig D."/>
            <person name="Lalanne C."/>
            <person name="Gautier V."/>
            <person name="Ament-Velasquez S.L."/>
            <person name="Kruys A."/>
            <person name="Hutchinson M.I."/>
            <person name="Powell A.J."/>
            <person name="Barry K."/>
            <person name="Miller A.N."/>
            <person name="Grigoriev I.V."/>
            <person name="Debuchy R."/>
            <person name="Gladieux P."/>
            <person name="Thoren M.H."/>
            <person name="Johannesson H."/>
        </authorList>
    </citation>
    <scope>NUCLEOTIDE SEQUENCE</scope>
    <source>
        <strain evidence="2">CBS 118394</strain>
    </source>
</reference>
<sequence length="196" mass="21586">MANKTGNTSKHDGWVIVDRKVSTKGHTRSRSPQYNGDNESSRHKANASSKYVNYSPVRHTARSNGSSTETGNSGATFTNQLQTVNSTYYYPSTISLTESALDRYQRELEHRAVVNVPGWITQAGTGNLFTKHMEPTDQGDMPVDGFMPSTTDRVNHGRCVPQDSFGISDVVATGSWCDTSIQQLVQAEPYLSFDAE</sequence>
<gene>
    <name evidence="2" type="ORF">B0H66DRAFT_5147</name>
</gene>
<name>A0AAE0IQW7_9PEZI</name>
<keyword evidence="3" id="KW-1185">Reference proteome</keyword>
<evidence type="ECO:0000256" key="1">
    <source>
        <dbReference type="SAM" id="MobiDB-lite"/>
    </source>
</evidence>
<feature type="region of interest" description="Disordered" evidence="1">
    <location>
        <begin position="1"/>
        <end position="74"/>
    </location>
</feature>
<protein>
    <submittedName>
        <fullName evidence="2">Uncharacterized protein</fullName>
    </submittedName>
</protein>
<dbReference type="EMBL" id="JAUEDM010000001">
    <property type="protein sequence ID" value="KAK3328881.1"/>
    <property type="molecule type" value="Genomic_DNA"/>
</dbReference>
<feature type="compositionally biased region" description="Low complexity" evidence="1">
    <location>
        <begin position="63"/>
        <end position="74"/>
    </location>
</feature>
<comment type="caution">
    <text evidence="2">The sequence shown here is derived from an EMBL/GenBank/DDBJ whole genome shotgun (WGS) entry which is preliminary data.</text>
</comment>
<evidence type="ECO:0000313" key="2">
    <source>
        <dbReference type="EMBL" id="KAK3328881.1"/>
    </source>
</evidence>
<proteinExistence type="predicted"/>
<evidence type="ECO:0000313" key="3">
    <source>
        <dbReference type="Proteomes" id="UP001283341"/>
    </source>
</evidence>
<feature type="compositionally biased region" description="Basic and acidic residues" evidence="1">
    <location>
        <begin position="9"/>
        <end position="21"/>
    </location>
</feature>
<reference evidence="2" key="1">
    <citation type="journal article" date="2023" name="Mol. Phylogenet. Evol.">
        <title>Genome-scale phylogeny and comparative genomics of the fungal order Sordariales.</title>
        <authorList>
            <person name="Hensen N."/>
            <person name="Bonometti L."/>
            <person name="Westerberg I."/>
            <person name="Brannstrom I.O."/>
            <person name="Guillou S."/>
            <person name="Cros-Aarteil S."/>
            <person name="Calhoun S."/>
            <person name="Haridas S."/>
            <person name="Kuo A."/>
            <person name="Mondo S."/>
            <person name="Pangilinan J."/>
            <person name="Riley R."/>
            <person name="LaButti K."/>
            <person name="Andreopoulos B."/>
            <person name="Lipzen A."/>
            <person name="Chen C."/>
            <person name="Yan M."/>
            <person name="Daum C."/>
            <person name="Ng V."/>
            <person name="Clum A."/>
            <person name="Steindorff A."/>
            <person name="Ohm R.A."/>
            <person name="Martin F."/>
            <person name="Silar P."/>
            <person name="Natvig D.O."/>
            <person name="Lalanne C."/>
            <person name="Gautier V."/>
            <person name="Ament-Velasquez S.L."/>
            <person name="Kruys A."/>
            <person name="Hutchinson M.I."/>
            <person name="Powell A.J."/>
            <person name="Barry K."/>
            <person name="Miller A.N."/>
            <person name="Grigoriev I.V."/>
            <person name="Debuchy R."/>
            <person name="Gladieux P."/>
            <person name="Hiltunen Thoren M."/>
            <person name="Johannesson H."/>
        </authorList>
    </citation>
    <scope>NUCLEOTIDE SEQUENCE</scope>
    <source>
        <strain evidence="2">CBS 118394</strain>
    </source>
</reference>
<accession>A0AAE0IQW7</accession>
<dbReference type="Proteomes" id="UP001283341">
    <property type="component" value="Unassembled WGS sequence"/>
</dbReference>
<dbReference type="AlphaFoldDB" id="A0AAE0IQW7"/>